<dbReference type="PANTHER" id="PTHR43031:SF17">
    <property type="entry name" value="SULFURTRANSFERASE YTWF-RELATED"/>
    <property type="match status" value="1"/>
</dbReference>
<dbReference type="PATRIC" id="fig|1360.96.peg.2436"/>
<dbReference type="AlphaFoldDB" id="A0A0B8R0K7"/>
<gene>
    <name evidence="1" type="ORF">JCM5805K_0907</name>
</gene>
<dbReference type="Proteomes" id="UP000031847">
    <property type="component" value="Unassembled WGS sequence"/>
</dbReference>
<dbReference type="GO" id="GO:0016740">
    <property type="term" value="F:transferase activity"/>
    <property type="evidence" value="ECO:0007669"/>
    <property type="project" value="UniProtKB-KW"/>
</dbReference>
<name>A0A0B8R0K7_LACLL</name>
<protein>
    <submittedName>
        <fullName evidence="1">Rhodanese-related sulfurtransferase</fullName>
    </submittedName>
</protein>
<organism evidence="1 2">
    <name type="scientific">Lactococcus lactis subsp. lactis</name>
    <name type="common">Streptococcus lactis</name>
    <dbReference type="NCBI Taxonomy" id="1360"/>
    <lineage>
        <taxon>Bacteria</taxon>
        <taxon>Bacillati</taxon>
        <taxon>Bacillota</taxon>
        <taxon>Bacilli</taxon>
        <taxon>Lactobacillales</taxon>
        <taxon>Streptococcaceae</taxon>
        <taxon>Lactococcus</taxon>
    </lineage>
</organism>
<dbReference type="Gene3D" id="3.40.250.10">
    <property type="entry name" value="Rhodanese-like domain"/>
    <property type="match status" value="1"/>
</dbReference>
<dbReference type="InterPro" id="IPR001763">
    <property type="entry name" value="Rhodanese-like_dom"/>
</dbReference>
<dbReference type="PROSITE" id="PS50206">
    <property type="entry name" value="RHODANESE_3"/>
    <property type="match status" value="1"/>
</dbReference>
<sequence length="102" mass="11567">MFELFKKIKSISPAEVSTELKKGTQLIDVREAHEFQNGHIKGARNIPLSKLGEHVLAKNKKYLLICQSGMRSKKAYKILNKANYDVTNVNGGIRAWRGKIKK</sequence>
<dbReference type="InterPro" id="IPR036873">
    <property type="entry name" value="Rhodanese-like_dom_sf"/>
</dbReference>
<evidence type="ECO:0000313" key="2">
    <source>
        <dbReference type="Proteomes" id="UP000031847"/>
    </source>
</evidence>
<evidence type="ECO:0000313" key="1">
    <source>
        <dbReference type="EMBL" id="GAM79799.1"/>
    </source>
</evidence>
<keyword evidence="1" id="KW-0808">Transferase</keyword>
<reference evidence="1 2" key="1">
    <citation type="submission" date="2015-01" db="EMBL/GenBank/DDBJ databases">
        <title>Lactococcus lactis subsp.lactis JCM 5805 whole genome shotgun sequence.</title>
        <authorList>
            <person name="Fujii T."/>
            <person name="Tomita Y."/>
            <person name="Ikushima S."/>
            <person name="Fujiwara D."/>
        </authorList>
    </citation>
    <scope>NUCLEOTIDE SEQUENCE [LARGE SCALE GENOMIC DNA]</scope>
    <source>
        <strain evidence="1 2">JCM 5805</strain>
    </source>
</reference>
<dbReference type="RefSeq" id="WP_023188856.1">
    <property type="nucleotide sequence ID" value="NZ_BAABQR010000001.1"/>
</dbReference>
<dbReference type="PANTHER" id="PTHR43031">
    <property type="entry name" value="FAD-DEPENDENT OXIDOREDUCTASE"/>
    <property type="match status" value="1"/>
</dbReference>
<proteinExistence type="predicted"/>
<dbReference type="EMBL" id="BBSI01000017">
    <property type="protein sequence ID" value="GAM79799.1"/>
    <property type="molecule type" value="Genomic_DNA"/>
</dbReference>
<comment type="caution">
    <text evidence="1">The sequence shown here is derived from an EMBL/GenBank/DDBJ whole genome shotgun (WGS) entry which is preliminary data.</text>
</comment>
<dbReference type="CDD" id="cd00158">
    <property type="entry name" value="RHOD"/>
    <property type="match status" value="1"/>
</dbReference>
<accession>A0A0B8R0K7</accession>
<dbReference type="InterPro" id="IPR050229">
    <property type="entry name" value="GlpE_sulfurtransferase"/>
</dbReference>
<dbReference type="SUPFAM" id="SSF52821">
    <property type="entry name" value="Rhodanese/Cell cycle control phosphatase"/>
    <property type="match status" value="1"/>
</dbReference>
<dbReference type="Pfam" id="PF00581">
    <property type="entry name" value="Rhodanese"/>
    <property type="match status" value="1"/>
</dbReference>
<dbReference type="SMART" id="SM00450">
    <property type="entry name" value="RHOD"/>
    <property type="match status" value="1"/>
</dbReference>